<feature type="region of interest" description="Disordered" evidence="1">
    <location>
        <begin position="140"/>
        <end position="198"/>
    </location>
</feature>
<evidence type="ECO:0000256" key="2">
    <source>
        <dbReference type="SAM" id="Phobius"/>
    </source>
</evidence>
<keyword evidence="4" id="KW-1185">Reference proteome</keyword>
<keyword evidence="2" id="KW-0472">Membrane</keyword>
<dbReference type="EMBL" id="ML120354">
    <property type="protein sequence ID" value="RPB05191.1"/>
    <property type="molecule type" value="Genomic_DNA"/>
</dbReference>
<feature type="transmembrane region" description="Helical" evidence="2">
    <location>
        <begin position="232"/>
        <end position="256"/>
    </location>
</feature>
<keyword evidence="2" id="KW-1133">Transmembrane helix</keyword>
<accession>A0A3N4K9S2</accession>
<protein>
    <submittedName>
        <fullName evidence="3">Uncharacterized protein</fullName>
    </submittedName>
</protein>
<dbReference type="Proteomes" id="UP000276215">
    <property type="component" value="Unassembled WGS sequence"/>
</dbReference>
<sequence>MSSVPGIPVCSHKSLSHCSLLGEKCCACTDPSAFANTLRAREATHHSRIWAVPLCDSCKDYWNVDSDQPPGHIAADNNSSSRLLAHMRESFINRHPLTSGPLAGFRGSMFREPADDIANIASDNDINDRFFAARHSEQLMPGNFPNNGPEIRNYFTHSSSAPGGTGSGLDDSDDSDDLRSLENNIPSSSNGSNERRSSNLWSLSNSAQGSEAEMPDFPSGTFTRFVFNEHFILFYFCSFPYTNGCFMLTILVLPVLRALLALRQLLGAKLLSTMSPTRIEVQMRASEDSVIYAILEVPMKPLSMIIKSARLENRRSGHTTVLGGLTTICHVAA</sequence>
<gene>
    <name evidence="3" type="ORF">L873DRAFT_952676</name>
</gene>
<reference evidence="3 4" key="1">
    <citation type="journal article" date="2018" name="Nat. Ecol. Evol.">
        <title>Pezizomycetes genomes reveal the molecular basis of ectomycorrhizal truffle lifestyle.</title>
        <authorList>
            <person name="Murat C."/>
            <person name="Payen T."/>
            <person name="Noel B."/>
            <person name="Kuo A."/>
            <person name="Morin E."/>
            <person name="Chen J."/>
            <person name="Kohler A."/>
            <person name="Krizsan K."/>
            <person name="Balestrini R."/>
            <person name="Da Silva C."/>
            <person name="Montanini B."/>
            <person name="Hainaut M."/>
            <person name="Levati E."/>
            <person name="Barry K.W."/>
            <person name="Belfiori B."/>
            <person name="Cichocki N."/>
            <person name="Clum A."/>
            <person name="Dockter R.B."/>
            <person name="Fauchery L."/>
            <person name="Guy J."/>
            <person name="Iotti M."/>
            <person name="Le Tacon F."/>
            <person name="Lindquist E.A."/>
            <person name="Lipzen A."/>
            <person name="Malagnac F."/>
            <person name="Mello A."/>
            <person name="Molinier V."/>
            <person name="Miyauchi S."/>
            <person name="Poulain J."/>
            <person name="Riccioni C."/>
            <person name="Rubini A."/>
            <person name="Sitrit Y."/>
            <person name="Splivallo R."/>
            <person name="Traeger S."/>
            <person name="Wang M."/>
            <person name="Zifcakova L."/>
            <person name="Wipf D."/>
            <person name="Zambonelli A."/>
            <person name="Paolocci F."/>
            <person name="Nowrousian M."/>
            <person name="Ottonello S."/>
            <person name="Baldrian P."/>
            <person name="Spatafora J.W."/>
            <person name="Henrissat B."/>
            <person name="Nagy L.G."/>
            <person name="Aury J.M."/>
            <person name="Wincker P."/>
            <person name="Grigoriev I.V."/>
            <person name="Bonfante P."/>
            <person name="Martin F.M."/>
        </authorList>
    </citation>
    <scope>NUCLEOTIDE SEQUENCE [LARGE SCALE GENOMIC DNA]</scope>
    <source>
        <strain evidence="3 4">120613-1</strain>
    </source>
</reference>
<organism evidence="3 4">
    <name type="scientific">Choiromyces venosus 120613-1</name>
    <dbReference type="NCBI Taxonomy" id="1336337"/>
    <lineage>
        <taxon>Eukaryota</taxon>
        <taxon>Fungi</taxon>
        <taxon>Dikarya</taxon>
        <taxon>Ascomycota</taxon>
        <taxon>Pezizomycotina</taxon>
        <taxon>Pezizomycetes</taxon>
        <taxon>Pezizales</taxon>
        <taxon>Tuberaceae</taxon>
        <taxon>Choiromyces</taxon>
    </lineage>
</organism>
<dbReference type="AlphaFoldDB" id="A0A3N4K9S2"/>
<evidence type="ECO:0000256" key="1">
    <source>
        <dbReference type="SAM" id="MobiDB-lite"/>
    </source>
</evidence>
<name>A0A3N4K9S2_9PEZI</name>
<evidence type="ECO:0000313" key="4">
    <source>
        <dbReference type="Proteomes" id="UP000276215"/>
    </source>
</evidence>
<proteinExistence type="predicted"/>
<keyword evidence="2" id="KW-0812">Transmembrane</keyword>
<feature type="compositionally biased region" description="Low complexity" evidence="1">
    <location>
        <begin position="187"/>
        <end position="198"/>
    </location>
</feature>
<evidence type="ECO:0000313" key="3">
    <source>
        <dbReference type="EMBL" id="RPB05191.1"/>
    </source>
</evidence>